<comment type="caution">
    <text evidence="19">The sequence shown here is derived from an EMBL/GenBank/DDBJ whole genome shotgun (WGS) entry which is preliminary data.</text>
</comment>
<reference evidence="19 20" key="1">
    <citation type="submission" date="2017-03" db="EMBL/GenBank/DDBJ databases">
        <title>Genomes of endolithic fungi from Antarctica.</title>
        <authorList>
            <person name="Coleine C."/>
            <person name="Masonjones S."/>
            <person name="Stajich J.E."/>
        </authorList>
    </citation>
    <scope>NUCLEOTIDE SEQUENCE [LARGE SCALE GENOMIC DNA]</scope>
    <source>
        <strain evidence="19 20">CCFEE 6315</strain>
    </source>
</reference>
<organism evidence="19 20">
    <name type="scientific">Salinomyces thailandicus</name>
    <dbReference type="NCBI Taxonomy" id="706561"/>
    <lineage>
        <taxon>Eukaryota</taxon>
        <taxon>Fungi</taxon>
        <taxon>Dikarya</taxon>
        <taxon>Ascomycota</taxon>
        <taxon>Pezizomycotina</taxon>
        <taxon>Dothideomycetes</taxon>
        <taxon>Dothideomycetidae</taxon>
        <taxon>Mycosphaerellales</taxon>
        <taxon>Teratosphaeriaceae</taxon>
        <taxon>Salinomyces</taxon>
    </lineage>
</organism>
<feature type="compositionally biased region" description="Basic and acidic residues" evidence="17">
    <location>
        <begin position="498"/>
        <end position="522"/>
    </location>
</feature>
<dbReference type="SFLD" id="SFLDG01067">
    <property type="entry name" value="SPASM/twitch_domain_containing"/>
    <property type="match status" value="1"/>
</dbReference>
<feature type="compositionally biased region" description="Low complexity" evidence="17">
    <location>
        <begin position="441"/>
        <end position="454"/>
    </location>
</feature>
<comment type="pathway">
    <text evidence="3">Cofactor biosynthesis; molybdopterin biosynthesis.</text>
</comment>
<dbReference type="GO" id="GO:0061799">
    <property type="term" value="F:cyclic pyranopterin monophosphate synthase activity"/>
    <property type="evidence" value="ECO:0007669"/>
    <property type="project" value="UniProtKB-EC"/>
</dbReference>
<keyword evidence="10" id="KW-0408">Iron</keyword>
<dbReference type="CDD" id="cd01335">
    <property type="entry name" value="Radical_SAM"/>
    <property type="match status" value="1"/>
</dbReference>
<keyword evidence="20" id="KW-1185">Reference proteome</keyword>
<dbReference type="NCBIfam" id="TIGR02666">
    <property type="entry name" value="moaA"/>
    <property type="match status" value="1"/>
</dbReference>
<dbReference type="InterPro" id="IPR047594">
    <property type="entry name" value="MoaC_bact/euk"/>
</dbReference>
<dbReference type="GO" id="GO:0006777">
    <property type="term" value="P:Mo-molybdopterin cofactor biosynthetic process"/>
    <property type="evidence" value="ECO:0007669"/>
    <property type="project" value="UniProtKB-KW"/>
</dbReference>
<dbReference type="GO" id="GO:0061798">
    <property type="term" value="F:GTP 3',8'-cyclase activity"/>
    <property type="evidence" value="ECO:0007669"/>
    <property type="project" value="UniProtKB-EC"/>
</dbReference>
<comment type="cofactor">
    <cofactor evidence="2">
        <name>[4Fe-4S] cluster</name>
        <dbReference type="ChEBI" id="CHEBI:49883"/>
    </cofactor>
</comment>
<dbReference type="SUPFAM" id="SSF102114">
    <property type="entry name" value="Radical SAM enzymes"/>
    <property type="match status" value="1"/>
</dbReference>
<dbReference type="Gene3D" id="3.20.20.70">
    <property type="entry name" value="Aldolase class I"/>
    <property type="match status" value="1"/>
</dbReference>
<evidence type="ECO:0000256" key="13">
    <source>
        <dbReference type="ARBA" id="ARBA00023134"/>
    </source>
</evidence>
<evidence type="ECO:0000256" key="2">
    <source>
        <dbReference type="ARBA" id="ARBA00001966"/>
    </source>
</evidence>
<dbReference type="NCBIfam" id="NF006870">
    <property type="entry name" value="PRK09364.1"/>
    <property type="match status" value="1"/>
</dbReference>
<dbReference type="UniPathway" id="UPA00344"/>
<keyword evidence="13" id="KW-0342">GTP-binding</keyword>
<comment type="similarity">
    <text evidence="4">In the C-terminal section; belongs to the MoaC family.</text>
</comment>
<keyword evidence="8" id="KW-0479">Metal-binding</keyword>
<dbReference type="PANTHER" id="PTHR22960:SF0">
    <property type="entry name" value="MOLYBDENUM COFACTOR BIOSYNTHESIS PROTEIN 1"/>
    <property type="match status" value="1"/>
</dbReference>
<feature type="region of interest" description="Disordered" evidence="17">
    <location>
        <begin position="549"/>
        <end position="674"/>
    </location>
</feature>
<evidence type="ECO:0000256" key="10">
    <source>
        <dbReference type="ARBA" id="ARBA00023004"/>
    </source>
</evidence>
<keyword evidence="7" id="KW-0949">S-adenosyl-L-methionine</keyword>
<dbReference type="EMBL" id="NAJL01000043">
    <property type="protein sequence ID" value="TKA24485.1"/>
    <property type="molecule type" value="Genomic_DNA"/>
</dbReference>
<feature type="region of interest" description="Disordered" evidence="17">
    <location>
        <begin position="432"/>
        <end position="529"/>
    </location>
</feature>
<evidence type="ECO:0000256" key="9">
    <source>
        <dbReference type="ARBA" id="ARBA00022741"/>
    </source>
</evidence>
<comment type="similarity">
    <text evidence="5">In the N-terminal section; belongs to the radical SAM superfamily. MoaA family.</text>
</comment>
<evidence type="ECO:0000256" key="8">
    <source>
        <dbReference type="ARBA" id="ARBA00022723"/>
    </source>
</evidence>
<dbReference type="PROSITE" id="PS51918">
    <property type="entry name" value="RADICAL_SAM"/>
    <property type="match status" value="1"/>
</dbReference>
<evidence type="ECO:0000256" key="12">
    <source>
        <dbReference type="ARBA" id="ARBA00023128"/>
    </source>
</evidence>
<evidence type="ECO:0000256" key="17">
    <source>
        <dbReference type="SAM" id="MobiDB-lite"/>
    </source>
</evidence>
<dbReference type="HAMAP" id="MF_01224_B">
    <property type="entry name" value="MoaC_B"/>
    <property type="match status" value="1"/>
</dbReference>
<dbReference type="InterPro" id="IPR058240">
    <property type="entry name" value="rSAM_sf"/>
</dbReference>
<dbReference type="AlphaFoldDB" id="A0A4U0TRT2"/>
<protein>
    <recommendedName>
        <fullName evidence="18">Radical SAM core domain-containing protein</fullName>
    </recommendedName>
</protein>
<dbReference type="Pfam" id="PF04055">
    <property type="entry name" value="Radical_SAM"/>
    <property type="match status" value="1"/>
</dbReference>
<dbReference type="OrthoDB" id="429626at2759"/>
<gene>
    <name evidence="19" type="ORF">B0A50_06642</name>
</gene>
<keyword evidence="12" id="KW-0496">Mitochondrion</keyword>
<comment type="catalytic activity">
    <reaction evidence="1">
        <text>(8S)-3',8-cyclo-7,8-dihydroguanosine 5'-triphosphate = cyclic pyranopterin phosphate + diphosphate</text>
        <dbReference type="Rhea" id="RHEA:49580"/>
        <dbReference type="ChEBI" id="CHEBI:33019"/>
        <dbReference type="ChEBI" id="CHEBI:59648"/>
        <dbReference type="ChEBI" id="CHEBI:131766"/>
        <dbReference type="EC" id="4.6.1.17"/>
    </reaction>
</comment>
<proteinExistence type="inferred from homology"/>
<dbReference type="InterPro" id="IPR010505">
    <property type="entry name" value="MoaA_twitch"/>
</dbReference>
<dbReference type="SUPFAM" id="SSF55040">
    <property type="entry name" value="Molybdenum cofactor biosynthesis protein C, MoaC"/>
    <property type="match status" value="1"/>
</dbReference>
<dbReference type="InterPro" id="IPR013785">
    <property type="entry name" value="Aldolase_TIM"/>
</dbReference>
<dbReference type="Proteomes" id="UP000308549">
    <property type="component" value="Unassembled WGS sequence"/>
</dbReference>
<keyword evidence="6" id="KW-0004">4Fe-4S</keyword>
<name>A0A4U0TRT2_9PEZI</name>
<evidence type="ECO:0000256" key="15">
    <source>
        <dbReference type="ARBA" id="ARBA00023239"/>
    </source>
</evidence>
<feature type="compositionally biased region" description="Basic and acidic residues" evidence="17">
    <location>
        <begin position="618"/>
        <end position="629"/>
    </location>
</feature>
<feature type="region of interest" description="Disordered" evidence="17">
    <location>
        <begin position="23"/>
        <end position="60"/>
    </location>
</feature>
<keyword evidence="11" id="KW-0411">Iron-sulfur</keyword>
<dbReference type="InterPro" id="IPR013483">
    <property type="entry name" value="MoaA"/>
</dbReference>
<evidence type="ECO:0000256" key="14">
    <source>
        <dbReference type="ARBA" id="ARBA00023150"/>
    </source>
</evidence>
<dbReference type="SFLD" id="SFLDG01386">
    <property type="entry name" value="main_SPASM_domain-containing"/>
    <property type="match status" value="1"/>
</dbReference>
<dbReference type="CDD" id="cd01420">
    <property type="entry name" value="MoaC_PE"/>
    <property type="match status" value="1"/>
</dbReference>
<feature type="domain" description="Radical SAM core" evidence="18">
    <location>
        <begin position="75"/>
        <end position="303"/>
    </location>
</feature>
<evidence type="ECO:0000259" key="18">
    <source>
        <dbReference type="PROSITE" id="PS51918"/>
    </source>
</evidence>
<dbReference type="GO" id="GO:0046872">
    <property type="term" value="F:metal ion binding"/>
    <property type="evidence" value="ECO:0007669"/>
    <property type="project" value="UniProtKB-KW"/>
</dbReference>
<evidence type="ECO:0000313" key="20">
    <source>
        <dbReference type="Proteomes" id="UP000308549"/>
    </source>
</evidence>
<dbReference type="GO" id="GO:0051539">
    <property type="term" value="F:4 iron, 4 sulfur cluster binding"/>
    <property type="evidence" value="ECO:0007669"/>
    <property type="project" value="UniProtKB-KW"/>
</dbReference>
<dbReference type="CDD" id="cd21117">
    <property type="entry name" value="Twitch_MoaA"/>
    <property type="match status" value="1"/>
</dbReference>
<evidence type="ECO:0000256" key="5">
    <source>
        <dbReference type="ARBA" id="ARBA00009862"/>
    </source>
</evidence>
<dbReference type="SFLD" id="SFLDG01383">
    <property type="entry name" value="cyclic_pyranopterin_phosphate"/>
    <property type="match status" value="1"/>
</dbReference>
<dbReference type="GO" id="GO:0005525">
    <property type="term" value="F:GTP binding"/>
    <property type="evidence" value="ECO:0007669"/>
    <property type="project" value="UniProtKB-KW"/>
</dbReference>
<evidence type="ECO:0000256" key="11">
    <source>
        <dbReference type="ARBA" id="ARBA00023014"/>
    </source>
</evidence>
<dbReference type="SFLD" id="SFLDS00029">
    <property type="entry name" value="Radical_SAM"/>
    <property type="match status" value="1"/>
</dbReference>
<dbReference type="Pfam" id="PF01967">
    <property type="entry name" value="MoaC"/>
    <property type="match status" value="1"/>
</dbReference>
<comment type="catalytic activity">
    <reaction evidence="16">
        <text>GTP + AH2 + S-adenosyl-L-methionine = (8S)-3',8-cyclo-7,8-dihydroguanosine 5'-triphosphate + 5'-deoxyadenosine + L-methionine + A + H(+)</text>
        <dbReference type="Rhea" id="RHEA:49576"/>
        <dbReference type="ChEBI" id="CHEBI:13193"/>
        <dbReference type="ChEBI" id="CHEBI:15378"/>
        <dbReference type="ChEBI" id="CHEBI:17319"/>
        <dbReference type="ChEBI" id="CHEBI:17499"/>
        <dbReference type="ChEBI" id="CHEBI:37565"/>
        <dbReference type="ChEBI" id="CHEBI:57844"/>
        <dbReference type="ChEBI" id="CHEBI:59789"/>
        <dbReference type="ChEBI" id="CHEBI:131766"/>
        <dbReference type="EC" id="4.1.99.22"/>
    </reaction>
</comment>
<evidence type="ECO:0000256" key="7">
    <source>
        <dbReference type="ARBA" id="ARBA00022691"/>
    </source>
</evidence>
<dbReference type="Gene3D" id="3.30.70.640">
    <property type="entry name" value="Molybdopterin cofactor biosynthesis C (MoaC) domain"/>
    <property type="match status" value="1"/>
</dbReference>
<dbReference type="PROSITE" id="PS01305">
    <property type="entry name" value="MOAA_NIFB_PQQE"/>
    <property type="match status" value="1"/>
</dbReference>
<dbReference type="SMART" id="SM00729">
    <property type="entry name" value="Elp3"/>
    <property type="match status" value="1"/>
</dbReference>
<dbReference type="InterPro" id="IPR000385">
    <property type="entry name" value="MoaA_NifB_PqqE_Fe-S-bd_CS"/>
</dbReference>
<dbReference type="PANTHER" id="PTHR22960">
    <property type="entry name" value="MOLYBDOPTERIN COFACTOR SYNTHESIS PROTEIN A"/>
    <property type="match status" value="1"/>
</dbReference>
<dbReference type="NCBIfam" id="TIGR00581">
    <property type="entry name" value="moaC"/>
    <property type="match status" value="1"/>
</dbReference>
<dbReference type="InterPro" id="IPR007197">
    <property type="entry name" value="rSAM"/>
</dbReference>
<evidence type="ECO:0000256" key="3">
    <source>
        <dbReference type="ARBA" id="ARBA00005046"/>
    </source>
</evidence>
<evidence type="ECO:0000256" key="4">
    <source>
        <dbReference type="ARBA" id="ARBA00008484"/>
    </source>
</evidence>
<dbReference type="Pfam" id="PF06463">
    <property type="entry name" value="Mob_synth_C"/>
    <property type="match status" value="1"/>
</dbReference>
<dbReference type="InterPro" id="IPR006638">
    <property type="entry name" value="Elp3/MiaA/NifB-like_rSAM"/>
</dbReference>
<evidence type="ECO:0000313" key="19">
    <source>
        <dbReference type="EMBL" id="TKA24485.1"/>
    </source>
</evidence>
<sequence length="897" mass="99180">MTTTTLAPRTLLPRAITRTRWPETRARRTAVTAAATEHGQNPSIVPDHGPPPPAPRSRHQALAQAKPFSDFLTDTFARQHDYLRISITERCNLRCLYCMPEEGIDLSPPKTQLTSAEIFYLSQLFINQGVNKIRLTGGEPTVRKDIVPLMQQIGSLRREGLRELALTTNGISLHRKLDAMAEAGLTGVNISLDTLDPYQFQLLTRRPGFEAVMKSINQVLEMNKLGAGIKLKINCVVMRGLNDHQVLPFVEMTRNQDVEVRFIEYMPFGGNKWEEKKMMPYAEMVDSIRAQYPTLVRMRDAKNDTSKTWHVPGFAGRVGFITSMTHNFCGTCNRLRITSDGNLKVCLHGEAEVSLRDLLRTERNGEPMDQAAFEAVRQIELDRRKHVNGGPTDEGWISKERQLLDVIGGAVKRKKAKHAGIGELEKMKNRPMILIGGPRTSAPSSMRYYSSSSGERSESDAEDSASPPPKQQQGGSFANLGFQSLTGLFEQPGNGRYIRPEEPEKAVEPAPRSEADTARSDASESFVFPPSGFKMGQKIRVLGSSELFGDASEPASSAREAQADPVSDQLPIRAVGSGPEEGEDQRQLGRTAIRRNRTGDRVKRQRQRWPVPGPPFERTLDLKGDKRVDNPWGLGQDETGSEDRGDRSSLKTTLPSARQARTETPTVDDWQGTPFKAAETPINHDRQNSHGSTLTHLTSTGEAHMVDVRSKPATRRVAVAFGCVKFSNPVPARLISENSNKKGDVLGVARIAGIMAAKRTADIIPLCHPIPLSKIELDVRFHSADTKGTPRWWPNHAYGIVGVQALVETVGSTGVEMEALSAVSAATLTVYDMCKAVDRGAVITSMRIEYKSGGKSGLFARKKWTREVRRAFYEERGLEVPDPKAIKVERDGGGEDD</sequence>
<keyword evidence="9" id="KW-0547">Nucleotide-binding</keyword>
<evidence type="ECO:0000256" key="1">
    <source>
        <dbReference type="ARBA" id="ARBA00001637"/>
    </source>
</evidence>
<dbReference type="InterPro" id="IPR002820">
    <property type="entry name" value="Mopterin_CF_biosynth-C_dom"/>
</dbReference>
<accession>A0A4U0TRT2</accession>
<evidence type="ECO:0000256" key="6">
    <source>
        <dbReference type="ARBA" id="ARBA00022485"/>
    </source>
</evidence>
<dbReference type="InterPro" id="IPR036522">
    <property type="entry name" value="MoaC_sf"/>
</dbReference>
<dbReference type="InterPro" id="IPR023045">
    <property type="entry name" value="MoaC"/>
</dbReference>
<feature type="compositionally biased region" description="Polar residues" evidence="17">
    <location>
        <begin position="471"/>
        <end position="486"/>
    </location>
</feature>
<dbReference type="InterPro" id="IPR050105">
    <property type="entry name" value="MoCo_biosynth_MoaA/MoaC"/>
</dbReference>
<dbReference type="InterPro" id="IPR040064">
    <property type="entry name" value="MoaA-like"/>
</dbReference>
<keyword evidence="14" id="KW-0501">Molybdenum cofactor biosynthesis</keyword>
<evidence type="ECO:0000256" key="16">
    <source>
        <dbReference type="ARBA" id="ARBA00048697"/>
    </source>
</evidence>
<keyword evidence="15" id="KW-0456">Lyase</keyword>